<dbReference type="Proteomes" id="UP000001312">
    <property type="component" value="Unassembled WGS sequence"/>
</dbReference>
<dbReference type="RefSeq" id="XP_001598945.1">
    <property type="nucleotide sequence ID" value="XM_001598895.1"/>
</dbReference>
<protein>
    <submittedName>
        <fullName evidence="1">Uncharacterized protein</fullName>
    </submittedName>
</protein>
<name>A7E6V9_SCLS1</name>
<organism evidence="1 2">
    <name type="scientific">Sclerotinia sclerotiorum (strain ATCC 18683 / 1980 / Ss-1)</name>
    <name type="common">White mold</name>
    <name type="synonym">Whetzelinia sclerotiorum</name>
    <dbReference type="NCBI Taxonomy" id="665079"/>
    <lineage>
        <taxon>Eukaryota</taxon>
        <taxon>Fungi</taxon>
        <taxon>Dikarya</taxon>
        <taxon>Ascomycota</taxon>
        <taxon>Pezizomycotina</taxon>
        <taxon>Leotiomycetes</taxon>
        <taxon>Helotiales</taxon>
        <taxon>Sclerotiniaceae</taxon>
        <taxon>Sclerotinia</taxon>
    </lineage>
</organism>
<dbReference type="AlphaFoldDB" id="A7E6V9"/>
<gene>
    <name evidence="1" type="ORF">SS1G_01035</name>
</gene>
<dbReference type="HOGENOM" id="CLU_3015565_0_0_1"/>
<dbReference type="InParanoid" id="A7E6V9"/>
<reference evidence="2" key="1">
    <citation type="journal article" date="2011" name="PLoS Genet.">
        <title>Genomic analysis of the necrotrophic fungal pathogens Sclerotinia sclerotiorum and Botrytis cinerea.</title>
        <authorList>
            <person name="Amselem J."/>
            <person name="Cuomo C.A."/>
            <person name="van Kan J.A."/>
            <person name="Viaud M."/>
            <person name="Benito E.P."/>
            <person name="Couloux A."/>
            <person name="Coutinho P.M."/>
            <person name="de Vries R.P."/>
            <person name="Dyer P.S."/>
            <person name="Fillinger S."/>
            <person name="Fournier E."/>
            <person name="Gout L."/>
            <person name="Hahn M."/>
            <person name="Kohn L."/>
            <person name="Lapalu N."/>
            <person name="Plummer K.M."/>
            <person name="Pradier J.M."/>
            <person name="Quevillon E."/>
            <person name="Sharon A."/>
            <person name="Simon A."/>
            <person name="ten Have A."/>
            <person name="Tudzynski B."/>
            <person name="Tudzynski P."/>
            <person name="Wincker P."/>
            <person name="Andrew M."/>
            <person name="Anthouard V."/>
            <person name="Beever R.E."/>
            <person name="Beffa R."/>
            <person name="Benoit I."/>
            <person name="Bouzid O."/>
            <person name="Brault B."/>
            <person name="Chen Z."/>
            <person name="Choquer M."/>
            <person name="Collemare J."/>
            <person name="Cotton P."/>
            <person name="Danchin E.G."/>
            <person name="Da Silva C."/>
            <person name="Gautier A."/>
            <person name="Giraud C."/>
            <person name="Giraud T."/>
            <person name="Gonzalez C."/>
            <person name="Grossetete S."/>
            <person name="Guldener U."/>
            <person name="Henrissat B."/>
            <person name="Howlett B.J."/>
            <person name="Kodira C."/>
            <person name="Kretschmer M."/>
            <person name="Lappartient A."/>
            <person name="Leroch M."/>
            <person name="Levis C."/>
            <person name="Mauceli E."/>
            <person name="Neuveglise C."/>
            <person name="Oeser B."/>
            <person name="Pearson M."/>
            <person name="Poulain J."/>
            <person name="Poussereau N."/>
            <person name="Quesneville H."/>
            <person name="Rascle C."/>
            <person name="Schumacher J."/>
            <person name="Segurens B."/>
            <person name="Sexton A."/>
            <person name="Silva E."/>
            <person name="Sirven C."/>
            <person name="Soanes D.M."/>
            <person name="Talbot N.J."/>
            <person name="Templeton M."/>
            <person name="Yandava C."/>
            <person name="Yarden O."/>
            <person name="Zeng Q."/>
            <person name="Rollins J.A."/>
            <person name="Lebrun M.H."/>
            <person name="Dickman M."/>
        </authorList>
    </citation>
    <scope>NUCLEOTIDE SEQUENCE [LARGE SCALE GENOMIC DNA]</scope>
    <source>
        <strain evidence="2">ATCC 18683 / 1980 / Ss-1</strain>
    </source>
</reference>
<dbReference type="GeneID" id="5494762"/>
<keyword evidence="2" id="KW-1185">Reference proteome</keyword>
<evidence type="ECO:0000313" key="1">
    <source>
        <dbReference type="EMBL" id="EDN91631.1"/>
    </source>
</evidence>
<proteinExistence type="predicted"/>
<dbReference type="EMBL" id="CH476621">
    <property type="protein sequence ID" value="EDN91631.1"/>
    <property type="molecule type" value="Genomic_DNA"/>
</dbReference>
<sequence length="56" mass="6263">MILIQEVGAAGPIRRMQAPSYINVELLVFLAPQAKEIFLLNPRLGQNLPLHLKNVI</sequence>
<accession>A7E6V9</accession>
<dbReference type="KEGG" id="ssl:SS1G_01035"/>
<evidence type="ECO:0000313" key="2">
    <source>
        <dbReference type="Proteomes" id="UP000001312"/>
    </source>
</evidence>